<accession>A0AAV2E1L8</accession>
<sequence length="134" mass="15764">MRVHGDNFMMVLISTCLTNFTLRNHMIYLLKVKEQTPLLQLKSRTLKMKIPQGRMIVTWLHHRIKRSPHHQFNLPHLTRMSRLLELASILSPQLSFDEVTGNLSYLDLLKGLMSLFPRRSPNQIHPLERFSIPL</sequence>
<reference evidence="1 2" key="1">
    <citation type="submission" date="2024-04" db="EMBL/GenBank/DDBJ databases">
        <authorList>
            <person name="Fracassetti M."/>
        </authorList>
    </citation>
    <scope>NUCLEOTIDE SEQUENCE [LARGE SCALE GENOMIC DNA]</scope>
</reference>
<dbReference type="AlphaFoldDB" id="A0AAV2E1L8"/>
<protein>
    <submittedName>
        <fullName evidence="1">Uncharacterized protein</fullName>
    </submittedName>
</protein>
<evidence type="ECO:0000313" key="2">
    <source>
        <dbReference type="Proteomes" id="UP001497516"/>
    </source>
</evidence>
<organism evidence="1 2">
    <name type="scientific">Linum trigynum</name>
    <dbReference type="NCBI Taxonomy" id="586398"/>
    <lineage>
        <taxon>Eukaryota</taxon>
        <taxon>Viridiplantae</taxon>
        <taxon>Streptophyta</taxon>
        <taxon>Embryophyta</taxon>
        <taxon>Tracheophyta</taxon>
        <taxon>Spermatophyta</taxon>
        <taxon>Magnoliopsida</taxon>
        <taxon>eudicotyledons</taxon>
        <taxon>Gunneridae</taxon>
        <taxon>Pentapetalae</taxon>
        <taxon>rosids</taxon>
        <taxon>fabids</taxon>
        <taxon>Malpighiales</taxon>
        <taxon>Linaceae</taxon>
        <taxon>Linum</taxon>
    </lineage>
</organism>
<evidence type="ECO:0000313" key="1">
    <source>
        <dbReference type="EMBL" id="CAL1379538.1"/>
    </source>
</evidence>
<keyword evidence="2" id="KW-1185">Reference proteome</keyword>
<name>A0AAV2E1L8_9ROSI</name>
<gene>
    <name evidence="1" type="ORF">LTRI10_LOCUS21054</name>
</gene>
<dbReference type="EMBL" id="OZ034816">
    <property type="protein sequence ID" value="CAL1379538.1"/>
    <property type="molecule type" value="Genomic_DNA"/>
</dbReference>
<proteinExistence type="predicted"/>
<dbReference type="Proteomes" id="UP001497516">
    <property type="component" value="Chromosome 3"/>
</dbReference>